<evidence type="ECO:0000313" key="1">
    <source>
        <dbReference type="EMBL" id="MBP2239425.1"/>
    </source>
</evidence>
<name>A0ABS4R947_9HYPH</name>
<gene>
    <name evidence="1" type="ORF">J2Z31_005972</name>
</gene>
<protein>
    <recommendedName>
        <fullName evidence="3">Transposase</fullName>
    </recommendedName>
</protein>
<evidence type="ECO:0008006" key="3">
    <source>
        <dbReference type="Google" id="ProtNLM"/>
    </source>
</evidence>
<proteinExistence type="predicted"/>
<comment type="caution">
    <text evidence="1">The sequence shown here is derived from an EMBL/GenBank/DDBJ whole genome shotgun (WGS) entry which is preliminary data.</text>
</comment>
<dbReference type="Proteomes" id="UP000730739">
    <property type="component" value="Unassembled WGS sequence"/>
</dbReference>
<evidence type="ECO:0000313" key="2">
    <source>
        <dbReference type="Proteomes" id="UP000730739"/>
    </source>
</evidence>
<dbReference type="EMBL" id="JAGILA010000014">
    <property type="protein sequence ID" value="MBP2239425.1"/>
    <property type="molecule type" value="Genomic_DNA"/>
</dbReference>
<accession>A0ABS4R947</accession>
<organism evidence="1 2">
    <name type="scientific">Sinorhizobium kostiense</name>
    <dbReference type="NCBI Taxonomy" id="76747"/>
    <lineage>
        <taxon>Bacteria</taxon>
        <taxon>Pseudomonadati</taxon>
        <taxon>Pseudomonadota</taxon>
        <taxon>Alphaproteobacteria</taxon>
        <taxon>Hyphomicrobiales</taxon>
        <taxon>Rhizobiaceae</taxon>
        <taxon>Sinorhizobium/Ensifer group</taxon>
        <taxon>Sinorhizobium</taxon>
    </lineage>
</organism>
<reference evidence="1 2" key="1">
    <citation type="submission" date="2021-03" db="EMBL/GenBank/DDBJ databases">
        <title>Genomic Encyclopedia of Type Strains, Phase IV (KMG-IV): sequencing the most valuable type-strain genomes for metagenomic binning, comparative biology and taxonomic classification.</title>
        <authorList>
            <person name="Goeker M."/>
        </authorList>
    </citation>
    <scope>NUCLEOTIDE SEQUENCE [LARGE SCALE GENOMIC DNA]</scope>
    <source>
        <strain evidence="1 2">DSM 13372</strain>
    </source>
</reference>
<keyword evidence="2" id="KW-1185">Reference proteome</keyword>
<sequence length="37" mass="4206">MITLTKHSDEVKELRTADPIAISVHLLPHKSEQVRLV</sequence>